<evidence type="ECO:0000256" key="2">
    <source>
        <dbReference type="ARBA" id="ARBA00008861"/>
    </source>
</evidence>
<dbReference type="Gramene" id="TKW38047">
    <property type="protein sequence ID" value="TKW38047"/>
    <property type="gene ID" value="SEVIR_1G089200v2"/>
</dbReference>
<evidence type="ECO:0000256" key="4">
    <source>
        <dbReference type="ARBA" id="ARBA00030602"/>
    </source>
</evidence>
<dbReference type="SUPFAM" id="SSF110857">
    <property type="entry name" value="Gamma-glutamyl cyclotransferase-like"/>
    <property type="match status" value="1"/>
</dbReference>
<dbReference type="PANTHER" id="PTHR31544">
    <property type="entry name" value="AIG2-LIKE PROTEIN D"/>
    <property type="match status" value="1"/>
</dbReference>
<name>A0A4U6WIZ1_SETVI</name>
<organism evidence="6 7">
    <name type="scientific">Setaria viridis</name>
    <name type="common">Green bristlegrass</name>
    <name type="synonym">Setaria italica subsp. viridis</name>
    <dbReference type="NCBI Taxonomy" id="4556"/>
    <lineage>
        <taxon>Eukaryota</taxon>
        <taxon>Viridiplantae</taxon>
        <taxon>Streptophyta</taxon>
        <taxon>Embryophyta</taxon>
        <taxon>Tracheophyta</taxon>
        <taxon>Spermatophyta</taxon>
        <taxon>Magnoliopsida</taxon>
        <taxon>Liliopsida</taxon>
        <taxon>Poales</taxon>
        <taxon>Poaceae</taxon>
        <taxon>PACMAD clade</taxon>
        <taxon>Panicoideae</taxon>
        <taxon>Panicodae</taxon>
        <taxon>Paniceae</taxon>
        <taxon>Cenchrinae</taxon>
        <taxon>Setaria</taxon>
    </lineage>
</organism>
<dbReference type="Proteomes" id="UP000298652">
    <property type="component" value="Chromosome 1"/>
</dbReference>
<dbReference type="Gene3D" id="6.10.250.210">
    <property type="match status" value="1"/>
</dbReference>
<keyword evidence="7" id="KW-1185">Reference proteome</keyword>
<dbReference type="AlphaFoldDB" id="A0A4U6WIZ1"/>
<proteinExistence type="inferred from homology"/>
<dbReference type="InterPro" id="IPR036568">
    <property type="entry name" value="GGCT-like_sf"/>
</dbReference>
<comment type="function">
    <text evidence="1">Putative gamma-glutamylcyclotransferase.</text>
</comment>
<evidence type="ECO:0000256" key="1">
    <source>
        <dbReference type="ARBA" id="ARBA00002782"/>
    </source>
</evidence>
<accession>A0A4U6WIZ1</accession>
<dbReference type="CDD" id="cd06661">
    <property type="entry name" value="GGCT_like"/>
    <property type="match status" value="1"/>
</dbReference>
<evidence type="ECO:0000313" key="7">
    <source>
        <dbReference type="Proteomes" id="UP000298652"/>
    </source>
</evidence>
<dbReference type="EMBL" id="CM016552">
    <property type="protein sequence ID" value="TKW38047.1"/>
    <property type="molecule type" value="Genomic_DNA"/>
</dbReference>
<dbReference type="GO" id="GO:0016740">
    <property type="term" value="F:transferase activity"/>
    <property type="evidence" value="ECO:0007669"/>
    <property type="project" value="UniProtKB-KW"/>
</dbReference>
<dbReference type="Pfam" id="PF06094">
    <property type="entry name" value="GGACT"/>
    <property type="match status" value="1"/>
</dbReference>
<dbReference type="Gene3D" id="3.10.490.10">
    <property type="entry name" value="Gamma-glutamyl cyclotransferase-like"/>
    <property type="match status" value="1"/>
</dbReference>
<dbReference type="InterPro" id="IPR045038">
    <property type="entry name" value="AIG2-like"/>
</dbReference>
<dbReference type="EMBL" id="CM016552">
    <property type="protein sequence ID" value="TKW38048.1"/>
    <property type="molecule type" value="Genomic_DNA"/>
</dbReference>
<dbReference type="PANTHER" id="PTHR31544:SF3">
    <property type="entry name" value="GAMMA-GLUTAMYLCYCLOTRANSFERASE-RELATED"/>
    <property type="match status" value="1"/>
</dbReference>
<comment type="similarity">
    <text evidence="2">Belongs to the gamma-glutamylcyclotransferase family.</text>
</comment>
<keyword evidence="3" id="KW-0808">Transferase</keyword>
<evidence type="ECO:0000256" key="3">
    <source>
        <dbReference type="ARBA" id="ARBA00022679"/>
    </source>
</evidence>
<evidence type="ECO:0000259" key="5">
    <source>
        <dbReference type="Pfam" id="PF06094"/>
    </source>
</evidence>
<dbReference type="Gramene" id="TKW38048">
    <property type="protein sequence ID" value="TKW38048"/>
    <property type="gene ID" value="SEVIR_1G089200v2"/>
</dbReference>
<evidence type="ECO:0000313" key="6">
    <source>
        <dbReference type="EMBL" id="TKW38047.1"/>
    </source>
</evidence>
<dbReference type="InterPro" id="IPR009288">
    <property type="entry name" value="AIG2-like_dom"/>
</dbReference>
<dbReference type="InterPro" id="IPR013024">
    <property type="entry name" value="GGCT-like"/>
</dbReference>
<protein>
    <recommendedName>
        <fullName evidence="4">Putative gamma-glutamylcyclotransferase</fullName>
    </recommendedName>
</protein>
<dbReference type="OMA" id="TTEFMEE"/>
<feature type="domain" description="Gamma-glutamylcyclotransferase AIG2-like" evidence="5">
    <location>
        <begin position="66"/>
        <end position="177"/>
    </location>
</feature>
<reference evidence="6 7" key="1">
    <citation type="submission" date="2019-03" db="EMBL/GenBank/DDBJ databases">
        <title>WGS assembly of Setaria viridis.</title>
        <authorList>
            <person name="Huang P."/>
            <person name="Jenkins J."/>
            <person name="Grimwood J."/>
            <person name="Barry K."/>
            <person name="Healey A."/>
            <person name="Mamidi S."/>
            <person name="Sreedasyam A."/>
            <person name="Shu S."/>
            <person name="Feldman M."/>
            <person name="Wu J."/>
            <person name="Yu Y."/>
            <person name="Chen C."/>
            <person name="Johnson J."/>
            <person name="Rokhsar D."/>
            <person name="Baxter I."/>
            <person name="Schmutz J."/>
            <person name="Brutnell T."/>
            <person name="Kellogg E."/>
        </authorList>
    </citation>
    <scope>NUCLEOTIDE SEQUENCE [LARGE SCALE GENOMIC DNA]</scope>
    <source>
        <strain evidence="7">cv. A10</strain>
    </source>
</reference>
<gene>
    <name evidence="6" type="ORF">SEVIR_1G089200v2</name>
</gene>
<sequence>MPSARPVGHLAGGVFRSIPPPRLHLSSSSSSSRPLPLLLLIPPARRLPLMAAPPPPAPAAAGPHSVFVYGTLMAEEVVRVLLGRAPPSSPAHLPGHRRFSLRGRVYPAILPARAHAVNGKVIKGLTDRELHVFDLFEDEEYVKRTVEVSLTDTLERSLAYAYIWGNEGDPDLYGEWDYEEWRKVHLKDYLEMTREFMDEVGQL</sequence>